<evidence type="ECO:0000313" key="2">
    <source>
        <dbReference type="EMBL" id="MCR9013598.1"/>
    </source>
</evidence>
<evidence type="ECO:0008006" key="4">
    <source>
        <dbReference type="Google" id="ProtNLM"/>
    </source>
</evidence>
<dbReference type="RefSeq" id="WP_258421498.1">
    <property type="nucleotide sequence ID" value="NZ_JANSUY010000001.1"/>
</dbReference>
<dbReference type="PROSITE" id="PS51257">
    <property type="entry name" value="PROKAR_LIPOPROTEIN"/>
    <property type="match status" value="1"/>
</dbReference>
<reference evidence="2" key="1">
    <citation type="submission" date="2022-08" db="EMBL/GenBank/DDBJ databases">
        <authorList>
            <person name="Zhang D."/>
        </authorList>
    </citation>
    <scope>NUCLEOTIDE SEQUENCE</scope>
    <source>
        <strain evidence="2">XJ19-11</strain>
    </source>
</reference>
<dbReference type="Proteomes" id="UP001142175">
    <property type="component" value="Unassembled WGS sequence"/>
</dbReference>
<sequence>MRRILVLLALLITSCNLMAQTTGYVPFTYANKTIEELEKRPVLIDSLKRVYKKRWTIGLEYGLRFVSNSGRSTLPDTITLADFTSKRSFIGLEGGYFVSKDIQVFLAFDFMSLPKNQTITSLTIGGPNGIQVEGSGSGGAMVNVGIGGKYFFNVGAFSRIYTGLKLGIIKAVAEGGNGGFTLAQGQYQQTIRQSRNYNYGNILFGLAHRLSPRLMIDINMGYLHASSSRNIGGIISPGGITSTLALQFIIGKWNRVR</sequence>
<protein>
    <recommendedName>
        <fullName evidence="4">Outer membrane protein beta-barrel domain-containing protein</fullName>
    </recommendedName>
</protein>
<keyword evidence="1" id="KW-0732">Signal</keyword>
<dbReference type="AlphaFoldDB" id="A0A9X2P1R5"/>
<comment type="caution">
    <text evidence="2">The sequence shown here is derived from an EMBL/GenBank/DDBJ whole genome shotgun (WGS) entry which is preliminary data.</text>
</comment>
<gene>
    <name evidence="2" type="ORF">NU887_01060</name>
</gene>
<evidence type="ECO:0000256" key="1">
    <source>
        <dbReference type="SAM" id="SignalP"/>
    </source>
</evidence>
<evidence type="ECO:0000313" key="3">
    <source>
        <dbReference type="Proteomes" id="UP001142175"/>
    </source>
</evidence>
<proteinExistence type="predicted"/>
<name>A0A9X2P1R5_9BACT</name>
<accession>A0A9X2P1R5</accession>
<organism evidence="2 3">
    <name type="scientific">Aquiflexum gelatinilyticum</name>
    <dbReference type="NCBI Taxonomy" id="2961943"/>
    <lineage>
        <taxon>Bacteria</taxon>
        <taxon>Pseudomonadati</taxon>
        <taxon>Bacteroidota</taxon>
        <taxon>Cytophagia</taxon>
        <taxon>Cytophagales</taxon>
        <taxon>Cyclobacteriaceae</taxon>
        <taxon>Aquiflexum</taxon>
    </lineage>
</organism>
<dbReference type="EMBL" id="JANSUY010000001">
    <property type="protein sequence ID" value="MCR9013598.1"/>
    <property type="molecule type" value="Genomic_DNA"/>
</dbReference>
<feature type="signal peptide" evidence="1">
    <location>
        <begin position="1"/>
        <end position="19"/>
    </location>
</feature>
<feature type="chain" id="PRO_5040979667" description="Outer membrane protein beta-barrel domain-containing protein" evidence="1">
    <location>
        <begin position="20"/>
        <end position="257"/>
    </location>
</feature>
<keyword evidence="3" id="KW-1185">Reference proteome</keyword>